<dbReference type="STRING" id="1121400.SAMN02746065_1242"/>
<dbReference type="InterPro" id="IPR048120">
    <property type="entry name" value="Integrase-like"/>
</dbReference>
<dbReference type="GO" id="GO:0003677">
    <property type="term" value="F:DNA binding"/>
    <property type="evidence" value="ECO:0007669"/>
    <property type="project" value="InterPro"/>
</dbReference>
<dbReference type="Proteomes" id="UP000192418">
    <property type="component" value="Unassembled WGS sequence"/>
</dbReference>
<organism evidence="2 3">
    <name type="scientific">Desulfocicer vacuolatum DSM 3385</name>
    <dbReference type="NCBI Taxonomy" id="1121400"/>
    <lineage>
        <taxon>Bacteria</taxon>
        <taxon>Pseudomonadati</taxon>
        <taxon>Thermodesulfobacteriota</taxon>
        <taxon>Desulfobacteria</taxon>
        <taxon>Desulfobacterales</taxon>
        <taxon>Desulfobacteraceae</taxon>
        <taxon>Desulfocicer</taxon>
    </lineage>
</organism>
<dbReference type="InterPro" id="IPR011010">
    <property type="entry name" value="DNA_brk_join_enz"/>
</dbReference>
<proteinExistence type="predicted"/>
<sequence>MNPLKSAVPVNELLSLPELAISRSGFQFYPQDDKWVIADLSHNICLDFNKFGRYCDSNLVQAFKKVILFYIEQKSASFSDNIFFYFWKFVEGVYSDKLLSTISSTHIINYKDKLSAKKEYYLTVLAGFFKKWHALGYPGIQPEVPALLNQLRLRGNFKGEAVLTMDPEKGPFTEIELHGIYGALHDAYSQDKIQTHQYVLTLLYMALGPRNIQLAALKIKDLTVLKAKDGSSSYLLKVPRAKQRGQNIREELKSRALDHDLGRLLEIHIENIKKYHRENLTDKIDAEELPIFPNWLSSNPVGFSHHCNGTYLYNEIVRIFQKLKVTSERTGKKIKVSPTRFRRTIGTRAAMEGHGELIIADLLDHSDIQNVGVYVEATPEIIERIDKAIALQLAPMAQAFMGIIIEDESKAKRGDDPASRIRNPNIASPKGGGVGTCGKYGFCGAYAPIACYTCRKFQAWLDGPHEIVLEELISKRERTLEQTGDERIAFVNDRTILAVADVVQKCKEIKLKGAGHV</sequence>
<name>A0A1W2E3U5_9BACT</name>
<evidence type="ECO:0000256" key="1">
    <source>
        <dbReference type="ARBA" id="ARBA00023172"/>
    </source>
</evidence>
<reference evidence="2 3" key="1">
    <citation type="submission" date="2017-04" db="EMBL/GenBank/DDBJ databases">
        <authorList>
            <person name="Afonso C.L."/>
            <person name="Miller P.J."/>
            <person name="Scott M.A."/>
            <person name="Spackman E."/>
            <person name="Goraichik I."/>
            <person name="Dimitrov K.M."/>
            <person name="Suarez D.L."/>
            <person name="Swayne D.E."/>
        </authorList>
    </citation>
    <scope>NUCLEOTIDE SEQUENCE [LARGE SCALE GENOMIC DNA]</scope>
    <source>
        <strain evidence="2 3">DSM 3385</strain>
    </source>
</reference>
<dbReference type="Gene3D" id="1.10.443.10">
    <property type="entry name" value="Intergrase catalytic core"/>
    <property type="match status" value="1"/>
</dbReference>
<accession>A0A1W2E3U5</accession>
<dbReference type="OrthoDB" id="8368662at2"/>
<dbReference type="InterPro" id="IPR013762">
    <property type="entry name" value="Integrase-like_cat_sf"/>
</dbReference>
<dbReference type="RefSeq" id="WP_139795876.1">
    <property type="nucleotide sequence ID" value="NZ_FWXY01000024.1"/>
</dbReference>
<keyword evidence="1" id="KW-0233">DNA recombination</keyword>
<protein>
    <recommendedName>
        <fullName evidence="4">Phage integrase family protein</fullName>
    </recommendedName>
</protein>
<dbReference type="SUPFAM" id="SSF56349">
    <property type="entry name" value="DNA breaking-rejoining enzymes"/>
    <property type="match status" value="1"/>
</dbReference>
<dbReference type="AlphaFoldDB" id="A0A1W2E3U5"/>
<evidence type="ECO:0008006" key="4">
    <source>
        <dbReference type="Google" id="ProtNLM"/>
    </source>
</evidence>
<dbReference type="NCBIfam" id="NF041502">
    <property type="entry name" value="integrase_1"/>
    <property type="match status" value="1"/>
</dbReference>
<dbReference type="EMBL" id="FWXY01000024">
    <property type="protein sequence ID" value="SMD04443.1"/>
    <property type="molecule type" value="Genomic_DNA"/>
</dbReference>
<evidence type="ECO:0000313" key="3">
    <source>
        <dbReference type="Proteomes" id="UP000192418"/>
    </source>
</evidence>
<gene>
    <name evidence="2" type="ORF">SAMN02746065_1242</name>
</gene>
<evidence type="ECO:0000313" key="2">
    <source>
        <dbReference type="EMBL" id="SMD04443.1"/>
    </source>
</evidence>
<dbReference type="GO" id="GO:0015074">
    <property type="term" value="P:DNA integration"/>
    <property type="evidence" value="ECO:0007669"/>
    <property type="project" value="InterPro"/>
</dbReference>
<keyword evidence="3" id="KW-1185">Reference proteome</keyword>
<dbReference type="GO" id="GO:0006310">
    <property type="term" value="P:DNA recombination"/>
    <property type="evidence" value="ECO:0007669"/>
    <property type="project" value="UniProtKB-KW"/>
</dbReference>